<dbReference type="EMBL" id="JAQIZT010000010">
    <property type="protein sequence ID" value="KAJ6982024.1"/>
    <property type="molecule type" value="Genomic_DNA"/>
</dbReference>
<evidence type="ECO:0000256" key="1">
    <source>
        <dbReference type="SAM" id="Phobius"/>
    </source>
</evidence>
<protein>
    <submittedName>
        <fullName evidence="2">Uncharacterized protein</fullName>
    </submittedName>
</protein>
<name>A0AAD6MAP5_9ROSI</name>
<accession>A0AAD6MAP5</accession>
<evidence type="ECO:0000313" key="3">
    <source>
        <dbReference type="Proteomes" id="UP001164929"/>
    </source>
</evidence>
<keyword evidence="1" id="KW-0472">Membrane</keyword>
<keyword evidence="3" id="KW-1185">Reference proteome</keyword>
<organism evidence="2 3">
    <name type="scientific">Populus alba x Populus x berolinensis</name>
    <dbReference type="NCBI Taxonomy" id="444605"/>
    <lineage>
        <taxon>Eukaryota</taxon>
        <taxon>Viridiplantae</taxon>
        <taxon>Streptophyta</taxon>
        <taxon>Embryophyta</taxon>
        <taxon>Tracheophyta</taxon>
        <taxon>Spermatophyta</taxon>
        <taxon>Magnoliopsida</taxon>
        <taxon>eudicotyledons</taxon>
        <taxon>Gunneridae</taxon>
        <taxon>Pentapetalae</taxon>
        <taxon>rosids</taxon>
        <taxon>fabids</taxon>
        <taxon>Malpighiales</taxon>
        <taxon>Salicaceae</taxon>
        <taxon>Saliceae</taxon>
        <taxon>Populus</taxon>
    </lineage>
</organism>
<reference evidence="2" key="1">
    <citation type="journal article" date="2023" name="Mol. Ecol. Resour.">
        <title>Chromosome-level genome assembly of a triploid poplar Populus alba 'Berolinensis'.</title>
        <authorList>
            <person name="Chen S."/>
            <person name="Yu Y."/>
            <person name="Wang X."/>
            <person name="Wang S."/>
            <person name="Zhang T."/>
            <person name="Zhou Y."/>
            <person name="He R."/>
            <person name="Meng N."/>
            <person name="Wang Y."/>
            <person name="Liu W."/>
            <person name="Liu Z."/>
            <person name="Liu J."/>
            <person name="Guo Q."/>
            <person name="Huang H."/>
            <person name="Sederoff R.R."/>
            <person name="Wang G."/>
            <person name="Qu G."/>
            <person name="Chen S."/>
        </authorList>
    </citation>
    <scope>NUCLEOTIDE SEQUENCE</scope>
    <source>
        <strain evidence="2">SC-2020</strain>
    </source>
</reference>
<feature type="transmembrane region" description="Helical" evidence="1">
    <location>
        <begin position="21"/>
        <end position="54"/>
    </location>
</feature>
<proteinExistence type="predicted"/>
<gene>
    <name evidence="2" type="ORF">NC653_025202</name>
</gene>
<sequence length="59" mass="6803">MGVNLRPKEPRCSTIRNCQRLGWWIPCYACQVSGLLQISLCFVVCSTLNTWIWLGLFIN</sequence>
<comment type="caution">
    <text evidence="2">The sequence shown here is derived from an EMBL/GenBank/DDBJ whole genome shotgun (WGS) entry which is preliminary data.</text>
</comment>
<evidence type="ECO:0000313" key="2">
    <source>
        <dbReference type="EMBL" id="KAJ6982024.1"/>
    </source>
</evidence>
<keyword evidence="1" id="KW-0812">Transmembrane</keyword>
<keyword evidence="1" id="KW-1133">Transmembrane helix</keyword>
<dbReference type="AlphaFoldDB" id="A0AAD6MAP5"/>
<dbReference type="Proteomes" id="UP001164929">
    <property type="component" value="Chromosome 10"/>
</dbReference>